<sequence>MVAFTLLNYFICRLESAVLDLVADDSEGLQKQKSRYHWDKRGKKYVKLNNGERVTASGKVLFTANTICACLSGCSLPFSSTFQAYWFKLNWMLSLSVSCRSGQLTFILFCCLQVKTESGAKVKTEKTGIYKKWKERSHKKVYLKGTTNGENGEATTISSGDYWSRGNGRNLRGNKKSQHSVPNAHVRSEIKDFDQVRKGRQKKANNKLSYMKGKANKKKGKNFGKSGKRGKSK</sequence>
<dbReference type="Proteomes" id="UP000325315">
    <property type="component" value="Unassembled WGS sequence"/>
</dbReference>
<reference evidence="5" key="1">
    <citation type="journal article" date="2019" name="Plant Biotechnol. J.">
        <title>Genome sequencing of the Australian wild diploid species Gossypium australe highlights disease resistance and delayed gland morphogenesis.</title>
        <authorList>
            <person name="Cai Y."/>
            <person name="Cai X."/>
            <person name="Wang Q."/>
            <person name="Wang P."/>
            <person name="Zhang Y."/>
            <person name="Cai C."/>
            <person name="Xu Y."/>
            <person name="Wang K."/>
            <person name="Zhou Z."/>
            <person name="Wang C."/>
            <person name="Geng S."/>
            <person name="Li B."/>
            <person name="Dong Q."/>
            <person name="Hou Y."/>
            <person name="Wang H."/>
            <person name="Ai P."/>
            <person name="Liu Z."/>
            <person name="Yi F."/>
            <person name="Sun M."/>
            <person name="An G."/>
            <person name="Cheng J."/>
            <person name="Zhang Y."/>
            <person name="Shi Q."/>
            <person name="Xie Y."/>
            <person name="Shi X."/>
            <person name="Chang Y."/>
            <person name="Huang F."/>
            <person name="Chen Y."/>
            <person name="Hong S."/>
            <person name="Mi L."/>
            <person name="Sun Q."/>
            <person name="Zhang L."/>
            <person name="Zhou B."/>
            <person name="Peng R."/>
            <person name="Zhang X."/>
            <person name="Liu F."/>
        </authorList>
    </citation>
    <scope>NUCLEOTIDE SEQUENCE [LARGE SCALE GENOMIC DNA]</scope>
    <source>
        <strain evidence="5">cv. PA1801</strain>
    </source>
</reference>
<evidence type="ECO:0000259" key="3">
    <source>
        <dbReference type="SMART" id="SM01123"/>
    </source>
</evidence>
<protein>
    <submittedName>
        <fullName evidence="4">Dead box ATP-dependent RNA helicase isoform 1</fullName>
    </submittedName>
</protein>
<name>A0A5B6WUM8_9ROSI</name>
<accession>A0A5B6WUM8</accession>
<dbReference type="GO" id="GO:0003723">
    <property type="term" value="F:RNA binding"/>
    <property type="evidence" value="ECO:0007669"/>
    <property type="project" value="InterPro"/>
</dbReference>
<evidence type="ECO:0000256" key="2">
    <source>
        <dbReference type="SAM" id="SignalP"/>
    </source>
</evidence>
<feature type="signal peptide" evidence="2">
    <location>
        <begin position="1"/>
        <end position="16"/>
    </location>
</feature>
<feature type="domain" description="DBP10 C-terminal" evidence="3">
    <location>
        <begin position="20"/>
        <end position="136"/>
    </location>
</feature>
<feature type="chain" id="PRO_5023146567" evidence="2">
    <location>
        <begin position="17"/>
        <end position="233"/>
    </location>
</feature>
<feature type="compositionally biased region" description="Basic residues" evidence="1">
    <location>
        <begin position="214"/>
        <end position="233"/>
    </location>
</feature>
<comment type="caution">
    <text evidence="4">The sequence shown here is derived from an EMBL/GenBank/DDBJ whole genome shotgun (WGS) entry which is preliminary data.</text>
</comment>
<dbReference type="OrthoDB" id="10261375at2759"/>
<keyword evidence="5" id="KW-1185">Reference proteome</keyword>
<dbReference type="EMBL" id="SMMG02000002">
    <property type="protein sequence ID" value="KAA3485046.1"/>
    <property type="molecule type" value="Genomic_DNA"/>
</dbReference>
<dbReference type="GO" id="GO:0003724">
    <property type="term" value="F:RNA helicase activity"/>
    <property type="evidence" value="ECO:0007669"/>
    <property type="project" value="InterPro"/>
</dbReference>
<evidence type="ECO:0000313" key="4">
    <source>
        <dbReference type="EMBL" id="KAA3485046.1"/>
    </source>
</evidence>
<dbReference type="Pfam" id="PF08147">
    <property type="entry name" value="DBP10CT"/>
    <property type="match status" value="1"/>
</dbReference>
<dbReference type="AlphaFoldDB" id="A0A5B6WUM8"/>
<dbReference type="SMART" id="SM01123">
    <property type="entry name" value="DBP10CT"/>
    <property type="match status" value="1"/>
</dbReference>
<gene>
    <name evidence="4" type="ORF">EPI10_007081</name>
</gene>
<keyword evidence="4" id="KW-0378">Hydrolase</keyword>
<evidence type="ECO:0000256" key="1">
    <source>
        <dbReference type="SAM" id="MobiDB-lite"/>
    </source>
</evidence>
<dbReference type="GO" id="GO:0005524">
    <property type="term" value="F:ATP binding"/>
    <property type="evidence" value="ECO:0007669"/>
    <property type="project" value="InterPro"/>
</dbReference>
<dbReference type="GO" id="GO:0005634">
    <property type="term" value="C:nucleus"/>
    <property type="evidence" value="ECO:0007669"/>
    <property type="project" value="InterPro"/>
</dbReference>
<proteinExistence type="predicted"/>
<keyword evidence="4" id="KW-0347">Helicase</keyword>
<keyword evidence="2" id="KW-0732">Signal</keyword>
<dbReference type="InterPro" id="IPR012541">
    <property type="entry name" value="DBP10_C"/>
</dbReference>
<evidence type="ECO:0000313" key="5">
    <source>
        <dbReference type="Proteomes" id="UP000325315"/>
    </source>
</evidence>
<keyword evidence="4" id="KW-0067">ATP-binding</keyword>
<feature type="region of interest" description="Disordered" evidence="1">
    <location>
        <begin position="191"/>
        <end position="233"/>
    </location>
</feature>
<keyword evidence="4" id="KW-0547">Nucleotide-binding</keyword>
<organism evidence="4 5">
    <name type="scientific">Gossypium australe</name>
    <dbReference type="NCBI Taxonomy" id="47621"/>
    <lineage>
        <taxon>Eukaryota</taxon>
        <taxon>Viridiplantae</taxon>
        <taxon>Streptophyta</taxon>
        <taxon>Embryophyta</taxon>
        <taxon>Tracheophyta</taxon>
        <taxon>Spermatophyta</taxon>
        <taxon>Magnoliopsida</taxon>
        <taxon>eudicotyledons</taxon>
        <taxon>Gunneridae</taxon>
        <taxon>Pentapetalae</taxon>
        <taxon>rosids</taxon>
        <taxon>malvids</taxon>
        <taxon>Malvales</taxon>
        <taxon>Malvaceae</taxon>
        <taxon>Malvoideae</taxon>
        <taxon>Gossypium</taxon>
    </lineage>
</organism>